<organism evidence="1 2">
    <name type="scientific">Nibrella viscosa</name>
    <dbReference type="NCBI Taxonomy" id="1084524"/>
    <lineage>
        <taxon>Bacteria</taxon>
        <taxon>Pseudomonadati</taxon>
        <taxon>Bacteroidota</taxon>
        <taxon>Cytophagia</taxon>
        <taxon>Cytophagales</taxon>
        <taxon>Spirosomataceae</taxon>
        <taxon>Nibrella</taxon>
    </lineage>
</organism>
<gene>
    <name evidence="1" type="ORF">GCM10023187_53140</name>
</gene>
<evidence type="ECO:0000313" key="2">
    <source>
        <dbReference type="Proteomes" id="UP001500936"/>
    </source>
</evidence>
<keyword evidence="2" id="KW-1185">Reference proteome</keyword>
<evidence type="ECO:0000313" key="1">
    <source>
        <dbReference type="EMBL" id="GAA4419120.1"/>
    </source>
</evidence>
<comment type="caution">
    <text evidence="1">The sequence shown here is derived from an EMBL/GenBank/DDBJ whole genome shotgun (WGS) entry which is preliminary data.</text>
</comment>
<name>A0ABP8KYM5_9BACT</name>
<dbReference type="EMBL" id="BAABHB010000018">
    <property type="protein sequence ID" value="GAA4419120.1"/>
    <property type="molecule type" value="Genomic_DNA"/>
</dbReference>
<proteinExistence type="predicted"/>
<dbReference type="Proteomes" id="UP001500936">
    <property type="component" value="Unassembled WGS sequence"/>
</dbReference>
<protein>
    <submittedName>
        <fullName evidence="1">Uncharacterized protein</fullName>
    </submittedName>
</protein>
<sequence>MGQNVMLTIQSTPLGMGVRLSGKAEQLNMLGDQFIQLGMTHPNEAIGQLIAAFGHELKPARQPARIVAE</sequence>
<reference evidence="2" key="1">
    <citation type="journal article" date="2019" name="Int. J. Syst. Evol. Microbiol.">
        <title>The Global Catalogue of Microorganisms (GCM) 10K type strain sequencing project: providing services to taxonomists for standard genome sequencing and annotation.</title>
        <authorList>
            <consortium name="The Broad Institute Genomics Platform"/>
            <consortium name="The Broad Institute Genome Sequencing Center for Infectious Disease"/>
            <person name="Wu L."/>
            <person name="Ma J."/>
        </authorList>
    </citation>
    <scope>NUCLEOTIDE SEQUENCE [LARGE SCALE GENOMIC DNA]</scope>
    <source>
        <strain evidence="2">JCM 17925</strain>
    </source>
</reference>
<accession>A0ABP8KYM5</accession>